<gene>
    <name evidence="2" type="ORF">FCALED_LOCUS5379</name>
</gene>
<keyword evidence="3" id="KW-1185">Reference proteome</keyword>
<feature type="region of interest" description="Disordered" evidence="1">
    <location>
        <begin position="46"/>
        <end position="113"/>
    </location>
</feature>
<protein>
    <submittedName>
        <fullName evidence="2">15147_t:CDS:1</fullName>
    </submittedName>
</protein>
<feature type="compositionally biased region" description="Basic residues" evidence="1">
    <location>
        <begin position="65"/>
        <end position="87"/>
    </location>
</feature>
<accession>A0A9N9AJN3</accession>
<reference evidence="2" key="1">
    <citation type="submission" date="2021-06" db="EMBL/GenBank/DDBJ databases">
        <authorList>
            <person name="Kallberg Y."/>
            <person name="Tangrot J."/>
            <person name="Rosling A."/>
        </authorList>
    </citation>
    <scope>NUCLEOTIDE SEQUENCE</scope>
    <source>
        <strain evidence="2">UK204</strain>
    </source>
</reference>
<dbReference type="EMBL" id="CAJVPQ010001155">
    <property type="protein sequence ID" value="CAG8535389.1"/>
    <property type="molecule type" value="Genomic_DNA"/>
</dbReference>
<evidence type="ECO:0000256" key="1">
    <source>
        <dbReference type="SAM" id="MobiDB-lite"/>
    </source>
</evidence>
<comment type="caution">
    <text evidence="2">The sequence shown here is derived from an EMBL/GenBank/DDBJ whole genome shotgun (WGS) entry which is preliminary data.</text>
</comment>
<dbReference type="AlphaFoldDB" id="A0A9N9AJN3"/>
<dbReference type="Proteomes" id="UP000789570">
    <property type="component" value="Unassembled WGS sequence"/>
</dbReference>
<feature type="compositionally biased region" description="Basic and acidic residues" evidence="1">
    <location>
        <begin position="100"/>
        <end position="113"/>
    </location>
</feature>
<evidence type="ECO:0000313" key="3">
    <source>
        <dbReference type="Proteomes" id="UP000789570"/>
    </source>
</evidence>
<feature type="compositionally biased region" description="Polar residues" evidence="1">
    <location>
        <begin position="46"/>
        <end position="56"/>
    </location>
</feature>
<proteinExistence type="predicted"/>
<name>A0A9N9AJN3_9GLOM</name>
<evidence type="ECO:0000313" key="2">
    <source>
        <dbReference type="EMBL" id="CAG8535389.1"/>
    </source>
</evidence>
<sequence>MESSGDVKELQEEVELLANINQLLGRENDDIRNKLNRFEKYRLPSLSQETTTNFGSTEEDEDLPKRKRRKSNKPKLSKKVKGKRKCRHSDVESTSENLEDSEKSSKENEKNEREARVCNFFLLSALVFI</sequence>
<organism evidence="2 3">
    <name type="scientific">Funneliformis caledonium</name>
    <dbReference type="NCBI Taxonomy" id="1117310"/>
    <lineage>
        <taxon>Eukaryota</taxon>
        <taxon>Fungi</taxon>
        <taxon>Fungi incertae sedis</taxon>
        <taxon>Mucoromycota</taxon>
        <taxon>Glomeromycotina</taxon>
        <taxon>Glomeromycetes</taxon>
        <taxon>Glomerales</taxon>
        <taxon>Glomeraceae</taxon>
        <taxon>Funneliformis</taxon>
    </lineage>
</organism>